<evidence type="ECO:0000256" key="1">
    <source>
        <dbReference type="SAM" id="MobiDB-lite"/>
    </source>
</evidence>
<feature type="compositionally biased region" description="Low complexity" evidence="1">
    <location>
        <begin position="78"/>
        <end position="88"/>
    </location>
</feature>
<feature type="compositionally biased region" description="Polar residues" evidence="1">
    <location>
        <begin position="310"/>
        <end position="322"/>
    </location>
</feature>
<feature type="region of interest" description="Disordered" evidence="1">
    <location>
        <begin position="1"/>
        <end position="42"/>
    </location>
</feature>
<name>A0A0S4IK23_BODSA</name>
<feature type="region of interest" description="Disordered" evidence="1">
    <location>
        <begin position="78"/>
        <end position="172"/>
    </location>
</feature>
<reference evidence="3" key="1">
    <citation type="submission" date="2015-09" db="EMBL/GenBank/DDBJ databases">
        <authorList>
            <consortium name="Pathogen Informatics"/>
        </authorList>
    </citation>
    <scope>NUCLEOTIDE SEQUENCE [LARGE SCALE GENOMIC DNA]</scope>
    <source>
        <strain evidence="3">Lake Konstanz</strain>
    </source>
</reference>
<sequence length="751" mass="77498">MRALEDSTGAATTATVGSNAATAATKGSNVAETETAATTAMDSNAMETAATATLAASAAETAISTKVSNATECSAAETTATSNNVEAAIDPSDPAQTAANAASTTEGSNAAGTEAAGTPGTTAATIPEGSATEAATGAAATATEGSNTVEAATKGSDAADTETAGTAATTAGDTNTMETAALAASAAETAIGAKVSNATECSAAETTATSNTVDAAMDPSAAAQTAAPAASTTEGSSAAGTEPADTPVTTKGTNAGTASTTTKGSATETTTSTKIHNAGTEATTTTKGSATVTATKASDPAEPPAAATTLRESNTVEPATNRTDAAQATAPAASTTEGCTSVKVDAHPPQPRQPSATNHVFFPAIISPLQRTTDFVPHVHPFEFHRPKDSRALRFFVICFDNLSCGSYSNNSSKVDDMKKATYEALRMQEDLKSDVGLLTEIGEELIKFLRDLIDDFFEGRYECHAVRLGKQGRHWNVLIIRRASFSSGCTGEIRVSFVSSYARFGTQEIKYPQCILESPLFPGKTLAVLGAHAVPCNPDDIHTCIDVTLPAFANSNPGNLLIGFGDWNFKVRKVDSCHVPASIALNLNVVGNKSNNAGAYTSRGLATQWFLIPTPPNFDGMDEKCNHHPHHFVMDVSLASASSDFPSNNYHPLPAPAPNQPSSNNCHAPPAPAPAPNNCHAPPAPNPFADLLALNRLHYKTLQRYCRKGPDAPFDRLPLTREQWRECYSKGEGCKGRIVDSIASAVGPHN</sequence>
<protein>
    <submittedName>
        <fullName evidence="2">Uncharacterized protein</fullName>
    </submittedName>
</protein>
<feature type="compositionally biased region" description="Low complexity" evidence="1">
    <location>
        <begin position="249"/>
        <end position="298"/>
    </location>
</feature>
<dbReference type="AlphaFoldDB" id="A0A0S4IK23"/>
<feature type="compositionally biased region" description="Low complexity" evidence="1">
    <location>
        <begin position="323"/>
        <end position="336"/>
    </location>
</feature>
<dbReference type="PANTHER" id="PTHR45725">
    <property type="entry name" value="FORMIN HOMOLOGY 2 FAMILY MEMBER"/>
    <property type="match status" value="1"/>
</dbReference>
<accession>A0A0S4IK23</accession>
<organism evidence="2 3">
    <name type="scientific">Bodo saltans</name>
    <name type="common">Flagellated protozoan</name>
    <dbReference type="NCBI Taxonomy" id="75058"/>
    <lineage>
        <taxon>Eukaryota</taxon>
        <taxon>Discoba</taxon>
        <taxon>Euglenozoa</taxon>
        <taxon>Kinetoplastea</taxon>
        <taxon>Metakinetoplastina</taxon>
        <taxon>Eubodonida</taxon>
        <taxon>Bodonidae</taxon>
        <taxon>Bodo</taxon>
    </lineage>
</organism>
<gene>
    <name evidence="2" type="ORF">BSAL_58080</name>
</gene>
<feature type="compositionally biased region" description="Low complexity" evidence="1">
    <location>
        <begin position="212"/>
        <end position="242"/>
    </location>
</feature>
<dbReference type="InterPro" id="IPR051425">
    <property type="entry name" value="Formin_Homology"/>
</dbReference>
<evidence type="ECO:0000313" key="3">
    <source>
        <dbReference type="Proteomes" id="UP000051952"/>
    </source>
</evidence>
<dbReference type="PANTHER" id="PTHR45725:SF18">
    <property type="entry name" value="ORC1-LIKE AAA ATPASE DOMAIN-CONTAINING PROTEIN"/>
    <property type="match status" value="1"/>
</dbReference>
<dbReference type="VEuPathDB" id="TriTrypDB:BSAL_58080"/>
<feature type="compositionally biased region" description="Low complexity" evidence="1">
    <location>
        <begin position="7"/>
        <end position="42"/>
    </location>
</feature>
<feature type="compositionally biased region" description="Low complexity" evidence="1">
    <location>
        <begin position="110"/>
        <end position="146"/>
    </location>
</feature>
<feature type="region of interest" description="Disordered" evidence="1">
    <location>
        <begin position="212"/>
        <end position="355"/>
    </location>
</feature>
<dbReference type="Proteomes" id="UP000051952">
    <property type="component" value="Unassembled WGS sequence"/>
</dbReference>
<proteinExistence type="predicted"/>
<dbReference type="EMBL" id="CYKH01000223">
    <property type="protein sequence ID" value="CUE99828.1"/>
    <property type="molecule type" value="Genomic_DNA"/>
</dbReference>
<feature type="compositionally biased region" description="Low complexity" evidence="1">
    <location>
        <begin position="161"/>
        <end position="172"/>
    </location>
</feature>
<keyword evidence="3" id="KW-1185">Reference proteome</keyword>
<feature type="region of interest" description="Disordered" evidence="1">
    <location>
        <begin position="648"/>
        <end position="682"/>
    </location>
</feature>
<evidence type="ECO:0000313" key="2">
    <source>
        <dbReference type="EMBL" id="CUE99828.1"/>
    </source>
</evidence>
<feature type="compositionally biased region" description="Polar residues" evidence="1">
    <location>
        <begin position="94"/>
        <end position="108"/>
    </location>
</feature>